<comment type="catalytic activity">
    <reaction evidence="4">
        <text>RX + glutathione = an S-substituted glutathione + a halide anion + H(+)</text>
        <dbReference type="Rhea" id="RHEA:16437"/>
        <dbReference type="ChEBI" id="CHEBI:15378"/>
        <dbReference type="ChEBI" id="CHEBI:16042"/>
        <dbReference type="ChEBI" id="CHEBI:17792"/>
        <dbReference type="ChEBI" id="CHEBI:57925"/>
        <dbReference type="ChEBI" id="CHEBI:90779"/>
        <dbReference type="EC" id="2.5.1.18"/>
    </reaction>
</comment>
<evidence type="ECO:0000256" key="1">
    <source>
        <dbReference type="ARBA" id="ARBA00009929"/>
    </source>
</evidence>
<dbReference type="SFLD" id="SFLDS00019">
    <property type="entry name" value="Glutathione_Transferase_(cytos"/>
    <property type="match status" value="1"/>
</dbReference>
<accession>A0ABD1UZ21</accession>
<dbReference type="EC" id="2.5.1.18" evidence="2"/>
<feature type="domain" description="GST C-terminal" evidence="7">
    <location>
        <begin position="90"/>
        <end position="214"/>
    </location>
</feature>
<dbReference type="Pfam" id="PF00043">
    <property type="entry name" value="GST_C"/>
    <property type="match status" value="1"/>
</dbReference>
<evidence type="ECO:0000259" key="6">
    <source>
        <dbReference type="PROSITE" id="PS50404"/>
    </source>
</evidence>
<sequence>MENKDSTVKLVGFWVSPFVQRVRWALKLKGIEYEYIEEDIFNRSHLLSELNPVYEKVPVLVHNGKPLPESFIILEYIDETWKHDPLLPQDPHERATDRFWAKFAEEKLLDAAWIGLCSEDDEQEGAVKSSIEALEKIEEKLKGKNFFGGDRIGYVDIIIGWISYMLPVWEEVASMKIYDPMKFPAITSWISNFREHPVIKEEYLPSKDEMIVYFQWRRKVLKGTFPPMWKTKGKTATFQD</sequence>
<evidence type="ECO:0000313" key="9">
    <source>
        <dbReference type="Proteomes" id="UP001604277"/>
    </source>
</evidence>
<dbReference type="GO" id="GO:0004364">
    <property type="term" value="F:glutathione transferase activity"/>
    <property type="evidence" value="ECO:0007669"/>
    <property type="project" value="UniProtKB-EC"/>
</dbReference>
<dbReference type="CDD" id="cd03185">
    <property type="entry name" value="GST_C_Tau"/>
    <property type="match status" value="1"/>
</dbReference>
<dbReference type="InterPro" id="IPR045074">
    <property type="entry name" value="GST_C_Tau"/>
</dbReference>
<dbReference type="SFLD" id="SFLDG00358">
    <property type="entry name" value="Main_(cytGST)"/>
    <property type="match status" value="1"/>
</dbReference>
<evidence type="ECO:0000259" key="7">
    <source>
        <dbReference type="PROSITE" id="PS50405"/>
    </source>
</evidence>
<dbReference type="Pfam" id="PF02798">
    <property type="entry name" value="GST_N"/>
    <property type="match status" value="1"/>
</dbReference>
<evidence type="ECO:0000256" key="3">
    <source>
        <dbReference type="ARBA" id="ARBA00022679"/>
    </source>
</evidence>
<evidence type="ECO:0000313" key="8">
    <source>
        <dbReference type="EMBL" id="KAL2530308.1"/>
    </source>
</evidence>
<dbReference type="AlphaFoldDB" id="A0ABD1UZ21"/>
<comment type="similarity">
    <text evidence="1">Belongs to the GST superfamily. HSP26 family.</text>
</comment>
<dbReference type="InterPro" id="IPR036282">
    <property type="entry name" value="Glutathione-S-Trfase_C_sf"/>
</dbReference>
<dbReference type="InterPro" id="IPR040079">
    <property type="entry name" value="Glutathione_S-Trfase"/>
</dbReference>
<dbReference type="SUPFAM" id="SSF52833">
    <property type="entry name" value="Thioredoxin-like"/>
    <property type="match status" value="1"/>
</dbReference>
<evidence type="ECO:0000256" key="2">
    <source>
        <dbReference type="ARBA" id="ARBA00012452"/>
    </source>
</evidence>
<dbReference type="Gene3D" id="3.40.30.10">
    <property type="entry name" value="Glutaredoxin"/>
    <property type="match status" value="1"/>
</dbReference>
<dbReference type="InterPro" id="IPR045073">
    <property type="entry name" value="Omega/Tau-like"/>
</dbReference>
<dbReference type="PANTHER" id="PTHR11260">
    <property type="entry name" value="GLUTATHIONE S-TRANSFERASE, GST, SUPERFAMILY, GST DOMAIN CONTAINING"/>
    <property type="match status" value="1"/>
</dbReference>
<feature type="domain" description="GST N-terminal" evidence="6">
    <location>
        <begin position="6"/>
        <end position="85"/>
    </location>
</feature>
<reference evidence="9" key="1">
    <citation type="submission" date="2024-07" db="EMBL/GenBank/DDBJ databases">
        <title>Two chromosome-level genome assemblies of Korean endemic species Abeliophyllum distichum and Forsythia ovata (Oleaceae).</title>
        <authorList>
            <person name="Jang H."/>
        </authorList>
    </citation>
    <scope>NUCLEOTIDE SEQUENCE [LARGE SCALE GENOMIC DNA]</scope>
</reference>
<gene>
    <name evidence="8" type="ORF">Fot_22909</name>
</gene>
<dbReference type="Proteomes" id="UP001604277">
    <property type="component" value="Unassembled WGS sequence"/>
</dbReference>
<dbReference type="FunFam" id="1.20.1050.10:FF:000012">
    <property type="entry name" value="Tau class glutathione S-transferase"/>
    <property type="match status" value="1"/>
</dbReference>
<keyword evidence="9" id="KW-1185">Reference proteome</keyword>
<dbReference type="PROSITE" id="PS50404">
    <property type="entry name" value="GST_NTER"/>
    <property type="match status" value="1"/>
</dbReference>
<dbReference type="SUPFAM" id="SSF47616">
    <property type="entry name" value="GST C-terminal domain-like"/>
    <property type="match status" value="1"/>
</dbReference>
<proteinExistence type="inferred from homology"/>
<dbReference type="InterPro" id="IPR004046">
    <property type="entry name" value="GST_C"/>
</dbReference>
<dbReference type="CDD" id="cd03058">
    <property type="entry name" value="GST_N_Tau"/>
    <property type="match status" value="1"/>
</dbReference>
<dbReference type="InterPro" id="IPR004045">
    <property type="entry name" value="Glutathione_S-Trfase_N"/>
</dbReference>
<keyword evidence="3" id="KW-0808">Transferase</keyword>
<name>A0ABD1UZ21_9LAMI</name>
<dbReference type="InterPro" id="IPR010987">
    <property type="entry name" value="Glutathione-S-Trfase_C-like"/>
</dbReference>
<dbReference type="Gene3D" id="1.20.1050.10">
    <property type="match status" value="1"/>
</dbReference>
<dbReference type="PROSITE" id="PS50405">
    <property type="entry name" value="GST_CTER"/>
    <property type="match status" value="1"/>
</dbReference>
<dbReference type="EMBL" id="JBFOLJ010000006">
    <property type="protein sequence ID" value="KAL2530308.1"/>
    <property type="molecule type" value="Genomic_DNA"/>
</dbReference>
<evidence type="ECO:0000256" key="5">
    <source>
        <dbReference type="ARBA" id="ARBA00071370"/>
    </source>
</evidence>
<protein>
    <recommendedName>
        <fullName evidence="5">Probable glutathione S-transferase</fullName>
        <ecNumber evidence="2">2.5.1.18</ecNumber>
    </recommendedName>
</protein>
<dbReference type="InterPro" id="IPR036249">
    <property type="entry name" value="Thioredoxin-like_sf"/>
</dbReference>
<dbReference type="SFLD" id="SFLDG01152">
    <property type="entry name" value="Main.3:_Omega-_and_Tau-like"/>
    <property type="match status" value="1"/>
</dbReference>
<evidence type="ECO:0000256" key="4">
    <source>
        <dbReference type="ARBA" id="ARBA00047960"/>
    </source>
</evidence>
<organism evidence="8 9">
    <name type="scientific">Forsythia ovata</name>
    <dbReference type="NCBI Taxonomy" id="205694"/>
    <lineage>
        <taxon>Eukaryota</taxon>
        <taxon>Viridiplantae</taxon>
        <taxon>Streptophyta</taxon>
        <taxon>Embryophyta</taxon>
        <taxon>Tracheophyta</taxon>
        <taxon>Spermatophyta</taxon>
        <taxon>Magnoliopsida</taxon>
        <taxon>eudicotyledons</taxon>
        <taxon>Gunneridae</taxon>
        <taxon>Pentapetalae</taxon>
        <taxon>asterids</taxon>
        <taxon>lamiids</taxon>
        <taxon>Lamiales</taxon>
        <taxon>Oleaceae</taxon>
        <taxon>Forsythieae</taxon>
        <taxon>Forsythia</taxon>
    </lineage>
</organism>
<comment type="caution">
    <text evidence="8">The sequence shown here is derived from an EMBL/GenBank/DDBJ whole genome shotgun (WGS) entry which is preliminary data.</text>
</comment>
<dbReference type="PANTHER" id="PTHR11260:SF474">
    <property type="entry name" value="GLUTATHIONE TRANSFERASE"/>
    <property type="match status" value="1"/>
</dbReference>
<dbReference type="FunFam" id="3.40.30.10:FF:000014">
    <property type="entry name" value="Tau class glutathione S-transferase"/>
    <property type="match status" value="1"/>
</dbReference>